<sequence length="124" mass="13281">MERPERQISGSGSLKKVRAAMRSLSGSEMSRSRHTSVGSSKLHEGDEANSDDSVNLKPKMSLMNGVGIIVGSIIGSGIFVSPTGVLKHSGSVGLALIIWVSILLVFNIVVHKRELFQNSATIMY</sequence>
<evidence type="ECO:0000313" key="3">
    <source>
        <dbReference type="EMBL" id="CAD5110807.1"/>
    </source>
</evidence>
<keyword evidence="2" id="KW-1133">Transmembrane helix</keyword>
<feature type="transmembrane region" description="Helical" evidence="2">
    <location>
        <begin position="62"/>
        <end position="80"/>
    </location>
</feature>
<dbReference type="InterPro" id="IPR050598">
    <property type="entry name" value="AminoAcid_Transporter"/>
</dbReference>
<dbReference type="Gene3D" id="1.20.1740.10">
    <property type="entry name" value="Amino acid/polyamine transporter I"/>
    <property type="match status" value="1"/>
</dbReference>
<feature type="transmembrane region" description="Helical" evidence="2">
    <location>
        <begin position="92"/>
        <end position="110"/>
    </location>
</feature>
<keyword evidence="4" id="KW-1185">Reference proteome</keyword>
<dbReference type="Proteomes" id="UP000549394">
    <property type="component" value="Unassembled WGS sequence"/>
</dbReference>
<proteinExistence type="predicted"/>
<dbReference type="AlphaFoldDB" id="A0A7I8V5I2"/>
<dbReference type="GO" id="GO:0015179">
    <property type="term" value="F:L-amino acid transmembrane transporter activity"/>
    <property type="evidence" value="ECO:0007669"/>
    <property type="project" value="TreeGrafter"/>
</dbReference>
<organism evidence="3 4">
    <name type="scientific">Dimorphilus gyrociliatus</name>
    <dbReference type="NCBI Taxonomy" id="2664684"/>
    <lineage>
        <taxon>Eukaryota</taxon>
        <taxon>Metazoa</taxon>
        <taxon>Spiralia</taxon>
        <taxon>Lophotrochozoa</taxon>
        <taxon>Annelida</taxon>
        <taxon>Polychaeta</taxon>
        <taxon>Polychaeta incertae sedis</taxon>
        <taxon>Dinophilidae</taxon>
        <taxon>Dimorphilus</taxon>
    </lineage>
</organism>
<feature type="compositionally biased region" description="Polar residues" evidence="1">
    <location>
        <begin position="24"/>
        <end position="39"/>
    </location>
</feature>
<dbReference type="OrthoDB" id="3257095at2759"/>
<evidence type="ECO:0000256" key="1">
    <source>
        <dbReference type="SAM" id="MobiDB-lite"/>
    </source>
</evidence>
<evidence type="ECO:0000313" key="4">
    <source>
        <dbReference type="Proteomes" id="UP000549394"/>
    </source>
</evidence>
<gene>
    <name evidence="3" type="ORF">DGYR_LOCUS167</name>
</gene>
<evidence type="ECO:0000256" key="2">
    <source>
        <dbReference type="SAM" id="Phobius"/>
    </source>
</evidence>
<name>A0A7I8V5I2_9ANNE</name>
<accession>A0A7I8V5I2</accession>
<feature type="region of interest" description="Disordered" evidence="1">
    <location>
        <begin position="1"/>
        <end position="55"/>
    </location>
</feature>
<keyword evidence="2" id="KW-0812">Transmembrane</keyword>
<keyword evidence="2" id="KW-0472">Membrane</keyword>
<comment type="caution">
    <text evidence="3">The sequence shown here is derived from an EMBL/GenBank/DDBJ whole genome shotgun (WGS) entry which is preliminary data.</text>
</comment>
<dbReference type="PANTHER" id="PTHR11785">
    <property type="entry name" value="AMINO ACID TRANSPORTER"/>
    <property type="match status" value="1"/>
</dbReference>
<reference evidence="3 4" key="1">
    <citation type="submission" date="2020-08" db="EMBL/GenBank/DDBJ databases">
        <authorList>
            <person name="Hejnol A."/>
        </authorList>
    </citation>
    <scope>NUCLEOTIDE SEQUENCE [LARGE SCALE GENOMIC DNA]</scope>
</reference>
<dbReference type="EMBL" id="CAJFCJ010000001">
    <property type="protein sequence ID" value="CAD5110807.1"/>
    <property type="molecule type" value="Genomic_DNA"/>
</dbReference>
<dbReference type="PANTHER" id="PTHR11785:SF528">
    <property type="entry name" value="AMINO ACID TRANSPORTER PROTEIN JHI-21"/>
    <property type="match status" value="1"/>
</dbReference>
<protein>
    <submittedName>
        <fullName evidence="3">Uncharacterized protein</fullName>
    </submittedName>
</protein>